<keyword evidence="3" id="KW-1185">Reference proteome</keyword>
<dbReference type="GO" id="GO:0006508">
    <property type="term" value="P:proteolysis"/>
    <property type="evidence" value="ECO:0007669"/>
    <property type="project" value="InterPro"/>
</dbReference>
<dbReference type="SUPFAM" id="SSF53474">
    <property type="entry name" value="alpha/beta-Hydrolases"/>
    <property type="match status" value="1"/>
</dbReference>
<proteinExistence type="predicted"/>
<protein>
    <submittedName>
        <fullName evidence="2">Prolyl oligopeptidase family protein</fullName>
    </submittedName>
</protein>
<accession>A0A4Q7ZFF3</accession>
<organism evidence="2 3">
    <name type="scientific">Krasilnikovia cinnamomea</name>
    <dbReference type="NCBI Taxonomy" id="349313"/>
    <lineage>
        <taxon>Bacteria</taxon>
        <taxon>Bacillati</taxon>
        <taxon>Actinomycetota</taxon>
        <taxon>Actinomycetes</taxon>
        <taxon>Micromonosporales</taxon>
        <taxon>Micromonosporaceae</taxon>
        <taxon>Krasilnikovia</taxon>
    </lineage>
</organism>
<gene>
    <name evidence="2" type="ORF">EV385_1198</name>
</gene>
<dbReference type="OrthoDB" id="6059224at2"/>
<dbReference type="EMBL" id="SHKY01000001">
    <property type="protein sequence ID" value="RZU49448.1"/>
    <property type="molecule type" value="Genomic_DNA"/>
</dbReference>
<comment type="caution">
    <text evidence="2">The sequence shown here is derived from an EMBL/GenBank/DDBJ whole genome shotgun (WGS) entry which is preliminary data.</text>
</comment>
<dbReference type="Pfam" id="PF00326">
    <property type="entry name" value="Peptidase_S9"/>
    <property type="match status" value="1"/>
</dbReference>
<sequence length="262" mass="26984">MTFDGTAGAVPYTLLPPASGAGPAPVVVAWHLMDAPCTDAAFAAALPLAGVDAWRLYLGMPWSGRRAYPEGYELSRRDPMMAYADPVVRQATQEFPAAWAELASRFPFAEGPVGIVGGSLGGAVALAVAASGVVPVAAVAVVNAAIRATSLVSLIESMTGEPYAWNDASRAAAARLDFVARAAELPPATLVVSGEEDYPSFRADAADLAAALPRGKLVTVPGLAHPLAERPGDQPAPQLPEAKAVDAAMTDWFATHLGRGDV</sequence>
<dbReference type="RefSeq" id="WP_130508521.1">
    <property type="nucleotide sequence ID" value="NZ_SHKY01000001.1"/>
</dbReference>
<dbReference type="Proteomes" id="UP000292564">
    <property type="component" value="Unassembled WGS sequence"/>
</dbReference>
<reference evidence="2 3" key="1">
    <citation type="submission" date="2019-02" db="EMBL/GenBank/DDBJ databases">
        <title>Sequencing the genomes of 1000 actinobacteria strains.</title>
        <authorList>
            <person name="Klenk H.-P."/>
        </authorList>
    </citation>
    <scope>NUCLEOTIDE SEQUENCE [LARGE SCALE GENOMIC DNA]</scope>
    <source>
        <strain evidence="2 3">DSM 45162</strain>
    </source>
</reference>
<feature type="domain" description="Peptidase S9 prolyl oligopeptidase catalytic" evidence="1">
    <location>
        <begin position="93"/>
        <end position="214"/>
    </location>
</feature>
<dbReference type="AlphaFoldDB" id="A0A4Q7ZFF3"/>
<dbReference type="GO" id="GO:0008236">
    <property type="term" value="F:serine-type peptidase activity"/>
    <property type="evidence" value="ECO:0007669"/>
    <property type="project" value="InterPro"/>
</dbReference>
<dbReference type="Gene3D" id="3.40.50.1820">
    <property type="entry name" value="alpha/beta hydrolase"/>
    <property type="match status" value="1"/>
</dbReference>
<dbReference type="InterPro" id="IPR001375">
    <property type="entry name" value="Peptidase_S9_cat"/>
</dbReference>
<dbReference type="InterPro" id="IPR029058">
    <property type="entry name" value="AB_hydrolase_fold"/>
</dbReference>
<evidence type="ECO:0000313" key="3">
    <source>
        <dbReference type="Proteomes" id="UP000292564"/>
    </source>
</evidence>
<name>A0A4Q7ZFF3_9ACTN</name>
<evidence type="ECO:0000259" key="1">
    <source>
        <dbReference type="Pfam" id="PF00326"/>
    </source>
</evidence>
<evidence type="ECO:0000313" key="2">
    <source>
        <dbReference type="EMBL" id="RZU49448.1"/>
    </source>
</evidence>